<feature type="domain" description="PET hydrolase/cutinase-like" evidence="5">
    <location>
        <begin position="152"/>
        <end position="256"/>
    </location>
</feature>
<comment type="caution">
    <text evidence="6">The sequence shown here is derived from an EMBL/GenBank/DDBJ whole genome shotgun (WGS) entry which is preliminary data.</text>
</comment>
<dbReference type="STRING" id="1353528.DT23_16875"/>
<dbReference type="Gene3D" id="3.40.50.1820">
    <property type="entry name" value="alpha/beta hydrolase"/>
    <property type="match status" value="1"/>
</dbReference>
<dbReference type="GO" id="GO:0016042">
    <property type="term" value="P:lipid catabolic process"/>
    <property type="evidence" value="ECO:0007669"/>
    <property type="project" value="UniProtKB-KW"/>
</dbReference>
<gene>
    <name evidence="6" type="ORF">DT23_16875</name>
</gene>
<evidence type="ECO:0000256" key="4">
    <source>
        <dbReference type="SAM" id="SignalP"/>
    </source>
</evidence>
<dbReference type="eggNOG" id="COG4188">
    <property type="taxonomic scope" value="Bacteria"/>
</dbReference>
<keyword evidence="7" id="KW-1185">Reference proteome</keyword>
<dbReference type="SUPFAM" id="SSF53474">
    <property type="entry name" value="alpha/beta-Hydrolases"/>
    <property type="match status" value="1"/>
</dbReference>
<keyword evidence="4" id="KW-0732">Signal</keyword>
<evidence type="ECO:0000313" key="6">
    <source>
        <dbReference type="EMBL" id="KEO57927.1"/>
    </source>
</evidence>
<evidence type="ECO:0000256" key="2">
    <source>
        <dbReference type="ARBA" id="ARBA00022963"/>
    </source>
</evidence>
<keyword evidence="1" id="KW-0378">Hydrolase</keyword>
<name>A0A074K8M8_9RHOB</name>
<dbReference type="InterPro" id="IPR041127">
    <property type="entry name" value="PET_hydrolase/cutinase-like"/>
</dbReference>
<dbReference type="Pfam" id="PF12740">
    <property type="entry name" value="PETase"/>
    <property type="match status" value="1"/>
</dbReference>
<dbReference type="RefSeq" id="WP_338064223.1">
    <property type="nucleotide sequence ID" value="NZ_AUNB01000039.1"/>
</dbReference>
<evidence type="ECO:0000259" key="5">
    <source>
        <dbReference type="Pfam" id="PF12740"/>
    </source>
</evidence>
<evidence type="ECO:0000313" key="7">
    <source>
        <dbReference type="Proteomes" id="UP000027471"/>
    </source>
</evidence>
<evidence type="ECO:0000256" key="1">
    <source>
        <dbReference type="ARBA" id="ARBA00022801"/>
    </source>
</evidence>
<dbReference type="EMBL" id="AUNB01000039">
    <property type="protein sequence ID" value="KEO57927.1"/>
    <property type="molecule type" value="Genomic_DNA"/>
</dbReference>
<keyword evidence="2" id="KW-0442">Lipid degradation</keyword>
<sequence>MANVTRRGVLMTSAGALIGGAAFAEEGQAADPSLMTDDNNGSGVASHDNRIDLIRADAPELAALGPHAVGVRTLKVVHPNQINVAKIAKETIKPGAPLPTYDRSLTLEIWYPATGKPAAPGSQSYPGVFIRDGKTQVTLHGAARRDAEPDLSAGPFPVIVISHGYPGNRFLMSDLGENLASKGYVTVSIDHLDSTYDNMAAFGSTLVNRPLDQLFVVDQIDKLSKDKTSFLSGLADSDHTGLIGYSMGGYGAVIVAGGGVTEAATKLDWGAPADTLRVHLSGSASHAALTDPRIKAIFAFAPWGRASDFWDADGLKSVKTPIFFAAGDQDDVAGYKDGVRKIWQESVNANRYLLTFHGANHNAGAPIPAPIEAWKPAEGLDFIPAEHYIDAVWSNVRMNNIAEHFTSAWFGKMLKGDERMDAYLDVVPNSEDGLYSVAKDGTHKGDFSYWNGFPKRTAKGLSLEHATPET</sequence>
<feature type="chain" id="PRO_5001695288" description="PET hydrolase/cutinase-like domain-containing protein" evidence="4">
    <location>
        <begin position="25"/>
        <end position="470"/>
    </location>
</feature>
<dbReference type="AlphaFoldDB" id="A0A074K8M8"/>
<dbReference type="PANTHER" id="PTHR10272:SF0">
    <property type="entry name" value="PLATELET-ACTIVATING FACTOR ACETYLHYDROLASE"/>
    <property type="match status" value="1"/>
</dbReference>
<feature type="signal peptide" evidence="4">
    <location>
        <begin position="1"/>
        <end position="24"/>
    </location>
</feature>
<accession>A0A074K8M8</accession>
<protein>
    <recommendedName>
        <fullName evidence="5">PET hydrolase/cutinase-like domain-containing protein</fullName>
    </recommendedName>
</protein>
<proteinExistence type="predicted"/>
<reference evidence="6 7" key="1">
    <citation type="journal article" date="2015" name="Antonie Van Leeuwenhoek">
        <title>Thioclava indica sp. nov., isolated from surface seawater of the Indian Ocean.</title>
        <authorList>
            <person name="Liu Y."/>
            <person name="Lai Q."/>
            <person name="Du J."/>
            <person name="Xu H."/>
            <person name="Jiang L."/>
            <person name="Shao Z."/>
        </authorList>
    </citation>
    <scope>NUCLEOTIDE SEQUENCE [LARGE SCALE GENOMIC DNA]</scope>
    <source>
        <strain evidence="6 7">DT23-4</strain>
    </source>
</reference>
<dbReference type="Proteomes" id="UP000027471">
    <property type="component" value="Unassembled WGS sequence"/>
</dbReference>
<organism evidence="6 7">
    <name type="scientific">Thioclava indica</name>
    <dbReference type="NCBI Taxonomy" id="1353528"/>
    <lineage>
        <taxon>Bacteria</taxon>
        <taxon>Pseudomonadati</taxon>
        <taxon>Pseudomonadota</taxon>
        <taxon>Alphaproteobacteria</taxon>
        <taxon>Rhodobacterales</taxon>
        <taxon>Paracoccaceae</taxon>
        <taxon>Thioclava</taxon>
    </lineage>
</organism>
<dbReference type="PANTHER" id="PTHR10272">
    <property type="entry name" value="PLATELET-ACTIVATING FACTOR ACETYLHYDROLASE"/>
    <property type="match status" value="1"/>
</dbReference>
<evidence type="ECO:0000256" key="3">
    <source>
        <dbReference type="ARBA" id="ARBA00023098"/>
    </source>
</evidence>
<dbReference type="GO" id="GO:0003847">
    <property type="term" value="F:1-alkyl-2-acetylglycerophosphocholine esterase activity"/>
    <property type="evidence" value="ECO:0007669"/>
    <property type="project" value="TreeGrafter"/>
</dbReference>
<dbReference type="InterPro" id="IPR029058">
    <property type="entry name" value="AB_hydrolase_fold"/>
</dbReference>
<keyword evidence="3" id="KW-0443">Lipid metabolism</keyword>